<organism evidence="2 3">
    <name type="scientific">Natronosalvus hydrolyticus</name>
    <dbReference type="NCBI Taxonomy" id="2979988"/>
    <lineage>
        <taxon>Archaea</taxon>
        <taxon>Methanobacteriati</taxon>
        <taxon>Methanobacteriota</taxon>
        <taxon>Stenosarchaea group</taxon>
        <taxon>Halobacteria</taxon>
        <taxon>Halobacteriales</taxon>
        <taxon>Natrialbaceae</taxon>
        <taxon>Natronosalvus</taxon>
    </lineage>
</organism>
<reference evidence="2 3" key="1">
    <citation type="submission" date="2022-09" db="EMBL/GenBank/DDBJ databases">
        <title>Enrichment on poylsaccharides allowed isolation of novel metabolic and taxonomic groups of Haloarchaea.</title>
        <authorList>
            <person name="Sorokin D.Y."/>
            <person name="Elcheninov A.G."/>
            <person name="Khizhniak T.V."/>
            <person name="Kolganova T.V."/>
            <person name="Kublanov I.V."/>
        </authorList>
    </citation>
    <scope>NUCLEOTIDE SEQUENCE [LARGE SCALE GENOMIC DNA]</scope>
    <source>
        <strain evidence="2 3">AArc-curdl1</strain>
    </source>
</reference>
<keyword evidence="1" id="KW-1133">Transmembrane helix</keyword>
<evidence type="ECO:0000313" key="3">
    <source>
        <dbReference type="Proteomes" id="UP001321047"/>
    </source>
</evidence>
<accession>A0AAP2ZBU5</accession>
<comment type="caution">
    <text evidence="2">The sequence shown here is derived from an EMBL/GenBank/DDBJ whole genome shotgun (WGS) entry which is preliminary data.</text>
</comment>
<keyword evidence="3" id="KW-1185">Reference proteome</keyword>
<evidence type="ECO:0000256" key="1">
    <source>
        <dbReference type="SAM" id="Phobius"/>
    </source>
</evidence>
<gene>
    <name evidence="2" type="ORF">OB919_20795</name>
</gene>
<dbReference type="EMBL" id="JAOPJZ010000040">
    <property type="protein sequence ID" value="MCU4754379.1"/>
    <property type="molecule type" value="Genomic_DNA"/>
</dbReference>
<sequence>MERDRDIYFYTGTAGIAVAGISLTGLTTLWYFPMLPDLIVHQFQPYPEANQTIQFTEHQVVEIESRFDDSEEFGWCLQTQETDEEVLEVTNLEEGQEMNRSQDSVEFSCTDEDGRIHTHPGTLGVALPSNWDQFVIEHPDTGIECIAGNIGQLNCYGKGSKGIEEIEVIV</sequence>
<feature type="transmembrane region" description="Helical" evidence="1">
    <location>
        <begin position="7"/>
        <end position="32"/>
    </location>
</feature>
<evidence type="ECO:0000313" key="2">
    <source>
        <dbReference type="EMBL" id="MCU4754379.1"/>
    </source>
</evidence>
<keyword evidence="1" id="KW-0472">Membrane</keyword>
<proteinExistence type="predicted"/>
<protein>
    <submittedName>
        <fullName evidence="2">Uncharacterized protein</fullName>
    </submittedName>
</protein>
<dbReference type="Proteomes" id="UP001321047">
    <property type="component" value="Unassembled WGS sequence"/>
</dbReference>
<dbReference type="RefSeq" id="WP_342810681.1">
    <property type="nucleotide sequence ID" value="NZ_JAOPJZ010000040.1"/>
</dbReference>
<name>A0AAP2ZBU5_9EURY</name>
<keyword evidence="1" id="KW-0812">Transmembrane</keyword>
<dbReference type="AlphaFoldDB" id="A0AAP2ZBU5"/>